<evidence type="ECO:0000256" key="6">
    <source>
        <dbReference type="ARBA" id="ARBA00022692"/>
    </source>
</evidence>
<evidence type="ECO:0000256" key="14">
    <source>
        <dbReference type="PROSITE-ProRule" id="PRU01360"/>
    </source>
</evidence>
<keyword evidence="4 14" id="KW-1134">Transmembrane beta strand</keyword>
<dbReference type="InterPro" id="IPR039426">
    <property type="entry name" value="TonB-dep_rcpt-like"/>
</dbReference>
<keyword evidence="12 20" id="KW-0675">Receptor</keyword>
<dbReference type="Gene3D" id="2.170.130.10">
    <property type="entry name" value="TonB-dependent receptor, plug domain"/>
    <property type="match status" value="1"/>
</dbReference>
<dbReference type="InterPro" id="IPR012910">
    <property type="entry name" value="Plug_dom"/>
</dbReference>
<proteinExistence type="inferred from homology"/>
<evidence type="ECO:0000256" key="9">
    <source>
        <dbReference type="ARBA" id="ARBA00023065"/>
    </source>
</evidence>
<keyword evidence="9" id="KW-0406">Ion transport</keyword>
<feature type="short sequence motif" description="TonB C-terminal box" evidence="15">
    <location>
        <begin position="684"/>
        <end position="701"/>
    </location>
</feature>
<evidence type="ECO:0000256" key="5">
    <source>
        <dbReference type="ARBA" id="ARBA00022496"/>
    </source>
</evidence>
<dbReference type="Proteomes" id="UP001212602">
    <property type="component" value="Unassembled WGS sequence"/>
</dbReference>
<evidence type="ECO:0000256" key="1">
    <source>
        <dbReference type="ARBA" id="ARBA00004571"/>
    </source>
</evidence>
<evidence type="ECO:0000256" key="10">
    <source>
        <dbReference type="ARBA" id="ARBA00023077"/>
    </source>
</evidence>
<comment type="caution">
    <text evidence="20">The sequence shown here is derived from an EMBL/GenBank/DDBJ whole genome shotgun (WGS) entry which is preliminary data.</text>
</comment>
<feature type="domain" description="TonB-dependent receptor-like beta-barrel" evidence="18">
    <location>
        <begin position="265"/>
        <end position="670"/>
    </location>
</feature>
<evidence type="ECO:0000256" key="11">
    <source>
        <dbReference type="ARBA" id="ARBA00023136"/>
    </source>
</evidence>
<dbReference type="NCBIfam" id="TIGR01783">
    <property type="entry name" value="TonB-siderophor"/>
    <property type="match status" value="1"/>
</dbReference>
<keyword evidence="8" id="KW-0408">Iron</keyword>
<keyword evidence="21" id="KW-1185">Reference proteome</keyword>
<keyword evidence="11 14" id="KW-0472">Membrane</keyword>
<dbReference type="InterPro" id="IPR036942">
    <property type="entry name" value="Beta-barrel_TonB_sf"/>
</dbReference>
<dbReference type="Gene3D" id="2.40.170.20">
    <property type="entry name" value="TonB-dependent receptor, beta-barrel domain"/>
    <property type="match status" value="1"/>
</dbReference>
<evidence type="ECO:0000259" key="19">
    <source>
        <dbReference type="Pfam" id="PF07715"/>
    </source>
</evidence>
<organism evidence="20 21">
    <name type="scientific">Xenophilus arseniciresistens</name>
    <dbReference type="NCBI Taxonomy" id="1283306"/>
    <lineage>
        <taxon>Bacteria</taxon>
        <taxon>Pseudomonadati</taxon>
        <taxon>Pseudomonadota</taxon>
        <taxon>Betaproteobacteria</taxon>
        <taxon>Burkholderiales</taxon>
        <taxon>Comamonadaceae</taxon>
        <taxon>Xenophilus</taxon>
    </lineage>
</organism>
<accession>A0AAE3T099</accession>
<dbReference type="InterPro" id="IPR037066">
    <property type="entry name" value="Plug_dom_sf"/>
</dbReference>
<keyword evidence="13 14" id="KW-0998">Cell outer membrane</keyword>
<dbReference type="Pfam" id="PF00593">
    <property type="entry name" value="TonB_dep_Rec_b-barrel"/>
    <property type="match status" value="1"/>
</dbReference>
<dbReference type="PROSITE" id="PS52016">
    <property type="entry name" value="TONB_DEPENDENT_REC_3"/>
    <property type="match status" value="1"/>
</dbReference>
<evidence type="ECO:0000256" key="4">
    <source>
        <dbReference type="ARBA" id="ARBA00022452"/>
    </source>
</evidence>
<dbReference type="PROSITE" id="PS01156">
    <property type="entry name" value="TONB_DEPENDENT_REC_2"/>
    <property type="match status" value="1"/>
</dbReference>
<evidence type="ECO:0000256" key="13">
    <source>
        <dbReference type="ARBA" id="ARBA00023237"/>
    </source>
</evidence>
<dbReference type="PANTHER" id="PTHR32552">
    <property type="entry name" value="FERRICHROME IRON RECEPTOR-RELATED"/>
    <property type="match status" value="1"/>
</dbReference>
<dbReference type="EMBL" id="JAQIPB010000006">
    <property type="protein sequence ID" value="MDA7417380.1"/>
    <property type="molecule type" value="Genomic_DNA"/>
</dbReference>
<evidence type="ECO:0000256" key="7">
    <source>
        <dbReference type="ARBA" id="ARBA00022729"/>
    </source>
</evidence>
<dbReference type="InterPro" id="IPR000531">
    <property type="entry name" value="Beta-barrel_TonB"/>
</dbReference>
<evidence type="ECO:0000313" key="21">
    <source>
        <dbReference type="Proteomes" id="UP001212602"/>
    </source>
</evidence>
<keyword evidence="3 14" id="KW-0813">Transport</keyword>
<evidence type="ECO:0000256" key="8">
    <source>
        <dbReference type="ARBA" id="ARBA00023004"/>
    </source>
</evidence>
<feature type="region of interest" description="Disordered" evidence="17">
    <location>
        <begin position="1"/>
        <end position="44"/>
    </location>
</feature>
<dbReference type="GO" id="GO:0009279">
    <property type="term" value="C:cell outer membrane"/>
    <property type="evidence" value="ECO:0007669"/>
    <property type="project" value="UniProtKB-SubCell"/>
</dbReference>
<reference evidence="20" key="1">
    <citation type="submission" date="2023-01" db="EMBL/GenBank/DDBJ databases">
        <title>Xenophilus mangrovi sp. nov., isolated from soil of Mangrove nature reserve.</title>
        <authorList>
            <person name="Xu S."/>
            <person name="Liu Z."/>
            <person name="Xu Y."/>
        </authorList>
    </citation>
    <scope>NUCLEOTIDE SEQUENCE</scope>
    <source>
        <strain evidence="20">YW8</strain>
    </source>
</reference>
<evidence type="ECO:0000256" key="17">
    <source>
        <dbReference type="SAM" id="MobiDB-lite"/>
    </source>
</evidence>
<dbReference type="InterPro" id="IPR010105">
    <property type="entry name" value="TonB_sidphr_rcpt"/>
</dbReference>
<dbReference type="AlphaFoldDB" id="A0AAE3T099"/>
<dbReference type="Pfam" id="PF07715">
    <property type="entry name" value="Plug"/>
    <property type="match status" value="1"/>
</dbReference>
<keyword evidence="6 14" id="KW-0812">Transmembrane</keyword>
<keyword evidence="5" id="KW-0410">Iron transport</keyword>
<gene>
    <name evidence="20" type="ORF">PGB34_13505</name>
</gene>
<evidence type="ECO:0000256" key="2">
    <source>
        <dbReference type="ARBA" id="ARBA00009810"/>
    </source>
</evidence>
<dbReference type="InterPro" id="IPR010917">
    <property type="entry name" value="TonB_rcpt_CS"/>
</dbReference>
<feature type="domain" description="TonB-dependent receptor plug" evidence="19">
    <location>
        <begin position="43"/>
        <end position="142"/>
    </location>
</feature>
<evidence type="ECO:0000256" key="3">
    <source>
        <dbReference type="ARBA" id="ARBA00022448"/>
    </source>
</evidence>
<sequence length="701" mass="76392">MGAQAQTAALPTIEVSDSSEQLSTGRLPLDRPAETGSRLGLTPRENPASVSIVERATIEASGARNTQEALQAIAGVTAHDAPGNVGVQYRGFGSGSLSQLFNGIHVQYSIAARPVDSWIYERVEAIGGPSSFLNGAGAVGGTLNYITRLATRSNASEAQLRLGSERLREASVGLNRRIAGDGNGSGDHHLRIDVNHRRGGAWTEGTRPEATQLATSLLSDLGGGLSHTLAYEYQKEEVQRPYWGTPLLNPMQGSLRIAPATREKNYNSADGLYAQRVQWLRSITEWRVNEALSLRNTAYSYDALRDYRNVESYRFNAGNTAVTRSASLLQRHDQRLLGNRFDGTWRSEIAGRRSDWAFGIDLSLNRQTRFPNSLPGTVSTVNPYLFTTEAFFSIPGMRPGLRPDRENRVRTTAVFAENRTQLTPSLALVTALRHERIALDLNNRREVNAANPAHYARSYRPTTGRLGLVWDFAPGANLYAQYATAADPPAGILTTATFAQVQGNSELSTGRQIELGSKWDFWRGKGTATAAAYRIVRKNIATQDPANSSLTVQVGEQSSRGVELAVGLQATAAWAFQANASWVDAQYENFRQGGVSLAGRTPTNTPRTVLNVWSSYAITPQLQASAGIRRVGAVYADAANTQRWSAYTLLDLGLSYQFNRHTTLTARVRNATDRVYALNVGGTQAYLGAPRTADVALRLNF</sequence>
<evidence type="ECO:0000256" key="15">
    <source>
        <dbReference type="PROSITE-ProRule" id="PRU10144"/>
    </source>
</evidence>
<evidence type="ECO:0000256" key="12">
    <source>
        <dbReference type="ARBA" id="ARBA00023170"/>
    </source>
</evidence>
<evidence type="ECO:0000256" key="16">
    <source>
        <dbReference type="RuleBase" id="RU003357"/>
    </source>
</evidence>
<feature type="compositionally biased region" description="Polar residues" evidence="17">
    <location>
        <begin position="1"/>
        <end position="24"/>
    </location>
</feature>
<dbReference type="GO" id="GO:0015344">
    <property type="term" value="F:siderophore uptake transmembrane transporter activity"/>
    <property type="evidence" value="ECO:0007669"/>
    <property type="project" value="TreeGrafter"/>
</dbReference>
<dbReference type="PANTHER" id="PTHR32552:SF84">
    <property type="entry name" value="TONB-DEPENDENT RECEPTOR-RELATED"/>
    <property type="match status" value="1"/>
</dbReference>
<evidence type="ECO:0000313" key="20">
    <source>
        <dbReference type="EMBL" id="MDA7417380.1"/>
    </source>
</evidence>
<keyword evidence="7" id="KW-0732">Signal</keyword>
<keyword evidence="10 16" id="KW-0798">TonB box</keyword>
<name>A0AAE3T099_9BURK</name>
<comment type="similarity">
    <text evidence="2 14 16">Belongs to the TonB-dependent receptor family.</text>
</comment>
<protein>
    <submittedName>
        <fullName evidence="20">TonB-dependent receptor</fullName>
    </submittedName>
</protein>
<comment type="subcellular location">
    <subcellularLocation>
        <location evidence="1 14">Cell outer membrane</location>
        <topology evidence="1 14">Multi-pass membrane protein</topology>
    </subcellularLocation>
</comment>
<dbReference type="CDD" id="cd01347">
    <property type="entry name" value="ligand_gated_channel"/>
    <property type="match status" value="1"/>
</dbReference>
<dbReference type="GO" id="GO:0038023">
    <property type="term" value="F:signaling receptor activity"/>
    <property type="evidence" value="ECO:0007669"/>
    <property type="project" value="InterPro"/>
</dbReference>
<dbReference type="GO" id="GO:0015891">
    <property type="term" value="P:siderophore transport"/>
    <property type="evidence" value="ECO:0007669"/>
    <property type="project" value="InterPro"/>
</dbReference>
<evidence type="ECO:0000259" key="18">
    <source>
        <dbReference type="Pfam" id="PF00593"/>
    </source>
</evidence>
<dbReference type="SUPFAM" id="SSF56935">
    <property type="entry name" value="Porins"/>
    <property type="match status" value="1"/>
</dbReference>